<protein>
    <submittedName>
        <fullName evidence="1">Transcriptional regulator</fullName>
    </submittedName>
</protein>
<dbReference type="Pfam" id="PF04299">
    <property type="entry name" value="FMN_bind_2"/>
    <property type="match status" value="1"/>
</dbReference>
<dbReference type="PANTHER" id="PTHR35802">
    <property type="entry name" value="PROTEASE SYNTHASE AND SPORULATION PROTEIN PAI 2"/>
    <property type="match status" value="1"/>
</dbReference>
<dbReference type="InterPro" id="IPR007396">
    <property type="entry name" value="TR_PAI2-type"/>
</dbReference>
<keyword evidence="2" id="KW-1185">Reference proteome</keyword>
<dbReference type="RefSeq" id="WP_310232791.1">
    <property type="nucleotide sequence ID" value="NZ_JAVDWO010000002.1"/>
</dbReference>
<dbReference type="EMBL" id="JAVDWO010000002">
    <property type="protein sequence ID" value="MDR7191969.1"/>
    <property type="molecule type" value="Genomic_DNA"/>
</dbReference>
<evidence type="ECO:0000313" key="1">
    <source>
        <dbReference type="EMBL" id="MDR7191969.1"/>
    </source>
</evidence>
<name>A0ABU1XT80_9GAMM</name>
<accession>A0ABU1XT80</accession>
<sequence>MGHARDSRYAPRHDGDVLRLLDAQPFAWLVSPGGDDAAFTPLPLRTEIDAEGRLVALRGHVARRNPHVARLRRDPIAYALVIGPHAYVSPSWLDDRTQAPSWNYAAAAFTLHVDCSEDAADIAEELDAMVNSMEAGRPNAWALPEMGERYARLAQGVTALRGRIIETRATFKLGQDEAPHDFAQLIAGLVSGGEHALVDWMRAFDADRTA</sequence>
<dbReference type="SUPFAM" id="SSF50475">
    <property type="entry name" value="FMN-binding split barrel"/>
    <property type="match status" value="1"/>
</dbReference>
<evidence type="ECO:0000313" key="2">
    <source>
        <dbReference type="Proteomes" id="UP001256588"/>
    </source>
</evidence>
<gene>
    <name evidence="1" type="ORF">J2W68_000677</name>
</gene>
<dbReference type="InterPro" id="IPR012349">
    <property type="entry name" value="Split_barrel_FMN-bd"/>
</dbReference>
<dbReference type="PANTHER" id="PTHR35802:SF1">
    <property type="entry name" value="PROTEASE SYNTHASE AND SPORULATION PROTEIN PAI 2"/>
    <property type="match status" value="1"/>
</dbReference>
<comment type="caution">
    <text evidence="1">The sequence shown here is derived from an EMBL/GenBank/DDBJ whole genome shotgun (WGS) entry which is preliminary data.</text>
</comment>
<dbReference type="Gene3D" id="2.30.110.10">
    <property type="entry name" value="Electron Transport, Fmn-binding Protein, Chain A"/>
    <property type="match status" value="1"/>
</dbReference>
<reference evidence="1 2" key="1">
    <citation type="submission" date="2023-07" db="EMBL/GenBank/DDBJ databases">
        <title>Sorghum-associated microbial communities from plants grown in Nebraska, USA.</title>
        <authorList>
            <person name="Schachtman D."/>
        </authorList>
    </citation>
    <scope>NUCLEOTIDE SEQUENCE [LARGE SCALE GENOMIC DNA]</scope>
    <source>
        <strain evidence="1 2">4099</strain>
    </source>
</reference>
<proteinExistence type="predicted"/>
<organism evidence="1 2">
    <name type="scientific">Luteimonas terrae</name>
    <dbReference type="NCBI Taxonomy" id="1530191"/>
    <lineage>
        <taxon>Bacteria</taxon>
        <taxon>Pseudomonadati</taxon>
        <taxon>Pseudomonadota</taxon>
        <taxon>Gammaproteobacteria</taxon>
        <taxon>Lysobacterales</taxon>
        <taxon>Lysobacteraceae</taxon>
        <taxon>Luteimonas</taxon>
    </lineage>
</organism>
<dbReference type="Proteomes" id="UP001256588">
    <property type="component" value="Unassembled WGS sequence"/>
</dbReference>